<proteinExistence type="predicted"/>
<dbReference type="EMBL" id="JAINUY010000001">
    <property type="protein sequence ID" value="MBZ4034034.1"/>
    <property type="molecule type" value="Genomic_DNA"/>
</dbReference>
<comment type="caution">
    <text evidence="1">The sequence shown here is derived from an EMBL/GenBank/DDBJ whole genome shotgun (WGS) entry which is preliminary data.</text>
</comment>
<organism evidence="1 2">
    <name type="scientific">Flavobacterium potami</name>
    <dbReference type="NCBI Taxonomy" id="2872310"/>
    <lineage>
        <taxon>Bacteria</taxon>
        <taxon>Pseudomonadati</taxon>
        <taxon>Bacteroidota</taxon>
        <taxon>Flavobacteriia</taxon>
        <taxon>Flavobacteriales</taxon>
        <taxon>Flavobacteriaceae</taxon>
        <taxon>Flavobacterium</taxon>
    </lineage>
</organism>
<evidence type="ECO:0000313" key="1">
    <source>
        <dbReference type="EMBL" id="MBZ4034034.1"/>
    </source>
</evidence>
<reference evidence="1 2" key="1">
    <citation type="journal article" date="2023" name="Antonie Van Leeuwenhoek">
        <title>Flavobacterium potami sp. nov., a multi-metal resistance genes harbouring bacterium isolated from shallow river silt.</title>
        <authorList>
            <person name="Li S."/>
            <person name="Mao S."/>
            <person name="Mu W."/>
            <person name="Guo B."/>
            <person name="Li C."/>
            <person name="Zhu Q."/>
            <person name="Hou X."/>
            <person name="Zhao Y."/>
            <person name="Wei S."/>
            <person name="Liu H."/>
            <person name="Liu A."/>
        </authorList>
    </citation>
    <scope>NUCLEOTIDE SEQUENCE [LARGE SCALE GENOMIC DNA]</scope>
    <source>
        <strain evidence="1 2">17A</strain>
    </source>
</reference>
<dbReference type="AlphaFoldDB" id="A0A9X1H796"/>
<name>A0A9X1H796_9FLAO</name>
<protein>
    <submittedName>
        <fullName evidence="1">Uncharacterized protein</fullName>
    </submittedName>
</protein>
<dbReference type="RefSeq" id="WP_223704752.1">
    <property type="nucleotide sequence ID" value="NZ_JAINUY010000001.1"/>
</dbReference>
<accession>A0A9X1H796</accession>
<dbReference type="Proteomes" id="UP001139366">
    <property type="component" value="Unassembled WGS sequence"/>
</dbReference>
<evidence type="ECO:0000313" key="2">
    <source>
        <dbReference type="Proteomes" id="UP001139366"/>
    </source>
</evidence>
<keyword evidence="2" id="KW-1185">Reference proteome</keyword>
<sequence>MFRRKLKADFDVFEKSFFDTNEDKNKQYDRTIYVVYEKKELLSILQENINANALVCLFDKQFYTSLSLLEIMNNVILFDDCKTSRELFSEMKTFFKKKFDLKNKKISMKKTFSVMSPEYHKAMYYLM</sequence>
<gene>
    <name evidence="1" type="ORF">K6T82_04605</name>
</gene>